<proteinExistence type="predicted"/>
<name>A0A9Q9SJ04_9BURK</name>
<gene>
    <name evidence="1" type="ORF">BAR24066_03261</name>
</gene>
<evidence type="ECO:0000313" key="2">
    <source>
        <dbReference type="Proteomes" id="UP000494172"/>
    </source>
</evidence>
<accession>A0A9Q9SJ04</accession>
<reference evidence="1 2" key="1">
    <citation type="submission" date="2019-09" db="EMBL/GenBank/DDBJ databases">
        <authorList>
            <person name="Depoorter E."/>
        </authorList>
    </citation>
    <scope>NUCLEOTIDE SEQUENCE [LARGE SCALE GENOMIC DNA]</scope>
    <source>
        <strain evidence="1">LMG 24066</strain>
    </source>
</reference>
<sequence length="38" mass="4072">MAQPVVSKAVRATIEPGAACLTHAMRPCPRQGHDPAFR</sequence>
<dbReference type="AlphaFoldDB" id="A0A9Q9SJ04"/>
<protein>
    <submittedName>
        <fullName evidence="1">Uncharacterized protein</fullName>
    </submittedName>
</protein>
<dbReference type="Proteomes" id="UP000494172">
    <property type="component" value="Unassembled WGS sequence"/>
</dbReference>
<organism evidence="1 2">
    <name type="scientific">Burkholderia arboris</name>
    <dbReference type="NCBI Taxonomy" id="488730"/>
    <lineage>
        <taxon>Bacteria</taxon>
        <taxon>Pseudomonadati</taxon>
        <taxon>Pseudomonadota</taxon>
        <taxon>Betaproteobacteria</taxon>
        <taxon>Burkholderiales</taxon>
        <taxon>Burkholderiaceae</taxon>
        <taxon>Burkholderia</taxon>
        <taxon>Burkholderia cepacia complex</taxon>
    </lineage>
</organism>
<comment type="caution">
    <text evidence="1">The sequence shown here is derived from an EMBL/GenBank/DDBJ whole genome shotgun (WGS) entry which is preliminary data.</text>
</comment>
<dbReference type="EMBL" id="CABVPX010000012">
    <property type="protein sequence ID" value="VWB69737.1"/>
    <property type="molecule type" value="Genomic_DNA"/>
</dbReference>
<evidence type="ECO:0000313" key="1">
    <source>
        <dbReference type="EMBL" id="VWB69737.1"/>
    </source>
</evidence>